<dbReference type="InterPro" id="IPR049517">
    <property type="entry name" value="ACX-like_C"/>
</dbReference>
<evidence type="ECO:0000313" key="4">
    <source>
        <dbReference type="EMBL" id="QFG35097.1"/>
    </source>
</evidence>
<gene>
    <name evidence="4" type="ORF">ESD82_02555</name>
</gene>
<dbReference type="Pfam" id="PF01968">
    <property type="entry name" value="Hydantoinase_A"/>
    <property type="match status" value="1"/>
</dbReference>
<evidence type="ECO:0000259" key="1">
    <source>
        <dbReference type="Pfam" id="PF01968"/>
    </source>
</evidence>
<dbReference type="InterPro" id="IPR045079">
    <property type="entry name" value="Oxoprolinase-like"/>
</dbReference>
<dbReference type="InterPro" id="IPR008040">
    <property type="entry name" value="Hydant_A_N"/>
</dbReference>
<protein>
    <submittedName>
        <fullName evidence="4">Hydantoinase/oxoprolinase family protein</fullName>
    </submittedName>
</protein>
<dbReference type="PANTHER" id="PTHR11365">
    <property type="entry name" value="5-OXOPROLINASE RELATED"/>
    <property type="match status" value="1"/>
</dbReference>
<proteinExistence type="predicted"/>
<accession>A0AAE6TSD5</accession>
<dbReference type="Proteomes" id="UP000326453">
    <property type="component" value="Chromosome 2"/>
</dbReference>
<dbReference type="KEGG" id="ppan:ESD82_02555"/>
<dbReference type="InterPro" id="IPR043129">
    <property type="entry name" value="ATPase_NBD"/>
</dbReference>
<reference evidence="4 5" key="1">
    <citation type="submission" date="2019-01" db="EMBL/GenBank/DDBJ databases">
        <title>Complete Genome Sequence and Annotation of the Paracoccus pantotrophus type strain DSM 2944.</title>
        <authorList>
            <person name="Bockwoldt J.A."/>
            <person name="Zimmermann M."/>
            <person name="Tiso T."/>
            <person name="Blank L.M."/>
        </authorList>
    </citation>
    <scope>NUCLEOTIDE SEQUENCE [LARGE SCALE GENOMIC DNA]</scope>
    <source>
        <strain evidence="4 5">DSM 2944</strain>
    </source>
</reference>
<dbReference type="Pfam" id="PF19278">
    <property type="entry name" value="Hydant_A_C"/>
    <property type="match status" value="1"/>
</dbReference>
<dbReference type="Pfam" id="PF05378">
    <property type="entry name" value="Hydant_A_N"/>
    <property type="match status" value="1"/>
</dbReference>
<feature type="domain" description="Hydantoinase A/oxoprolinase" evidence="1">
    <location>
        <begin position="214"/>
        <end position="500"/>
    </location>
</feature>
<feature type="domain" description="Hydantoinase/oxoprolinase N-terminal" evidence="2">
    <location>
        <begin position="10"/>
        <end position="193"/>
    </location>
</feature>
<evidence type="ECO:0000259" key="2">
    <source>
        <dbReference type="Pfam" id="PF05378"/>
    </source>
</evidence>
<dbReference type="SUPFAM" id="SSF53067">
    <property type="entry name" value="Actin-like ATPase domain"/>
    <property type="match status" value="1"/>
</dbReference>
<evidence type="ECO:0000259" key="3">
    <source>
        <dbReference type="Pfam" id="PF19278"/>
    </source>
</evidence>
<feature type="domain" description="Acetophenone carboxylase-like C-terminal" evidence="3">
    <location>
        <begin position="513"/>
        <end position="687"/>
    </location>
</feature>
<dbReference type="GO" id="GO:0006749">
    <property type="term" value="P:glutathione metabolic process"/>
    <property type="evidence" value="ECO:0007669"/>
    <property type="project" value="TreeGrafter"/>
</dbReference>
<dbReference type="AlphaFoldDB" id="A0AAE6TSD5"/>
<evidence type="ECO:0000313" key="5">
    <source>
        <dbReference type="Proteomes" id="UP000326453"/>
    </source>
</evidence>
<dbReference type="PANTHER" id="PTHR11365:SF23">
    <property type="entry name" value="HYPOTHETICAL 5-OXOPROLINASE (EUROFUNG)-RELATED"/>
    <property type="match status" value="1"/>
</dbReference>
<sequence length="711" mass="76357">MEPAMKHQYRLGIDAGGTFTDFILADREGGLRIFKALSTPQDPTLAIRNGLAVIEEETGIGPRDLVSNADLCINGTTVGLNALITHSGARTGLIATKGHEDSIEIRLGHKEDGYRYDPDYPPATMLVPRYLRRGISERVISTGAVHTPLNEDEVREACRHFLREGVESVAISFVWSVLHPDHELRAAEIVREMMPEARLTVGSQLYPQVREYTRTSTAIVNAYLAPILSRYVQAVDGYFQGLGARQPVRYFQSNGGLALGSVVSDQSVYAINSGPASAPRAALYLGEPYGLEDIITVDMGGTSFDITLTRDGQANVSKNIDFLRYRIGIPMIQVETLGAGGGSIGWIDSMGLMQMGPQSAGSEPGPACYGKGGERPTTTDANLVLGYLNPEGLVGGRLPLSVEKAREAIRKHLAEPLGISVETAAYGMFTIVNNNMVNAIRRVSVERGYDPRDFVLNCAGGATGAHITALAREMGIGKVLVSKLASGLCAFGQIISDVKYNYMAPIAAWLEGAEAARRLDETFARLEEKGRADLLADDFAPDRIGIRRSLDMRYVGQVHECTVSVDPFPIDEAALERLKAAFHARHEELYTYAEPHSPVEVVNVESAISGAVERPARMRIAQGAGAHAALSGTREMIFDASGRKHETPVYDGAKLGAGDVVTGPAVIQEVTTTIVIEPGWVAELDQNGVYVVTVASAAGAAPERAAALAEA</sequence>
<organism evidence="4 5">
    <name type="scientific">Paracoccus pantotrophus</name>
    <name type="common">Thiosphaera pantotropha</name>
    <dbReference type="NCBI Taxonomy" id="82367"/>
    <lineage>
        <taxon>Bacteria</taxon>
        <taxon>Pseudomonadati</taxon>
        <taxon>Pseudomonadota</taxon>
        <taxon>Alphaproteobacteria</taxon>
        <taxon>Rhodobacterales</taxon>
        <taxon>Paracoccaceae</taxon>
        <taxon>Paracoccus</taxon>
    </lineage>
</organism>
<name>A0AAE6TSD5_PARPN</name>
<dbReference type="GO" id="GO:0005829">
    <property type="term" value="C:cytosol"/>
    <property type="evidence" value="ECO:0007669"/>
    <property type="project" value="TreeGrafter"/>
</dbReference>
<dbReference type="EMBL" id="CP044423">
    <property type="protein sequence ID" value="QFG35097.1"/>
    <property type="molecule type" value="Genomic_DNA"/>
</dbReference>
<dbReference type="GO" id="GO:0017168">
    <property type="term" value="F:5-oxoprolinase (ATP-hydrolyzing) activity"/>
    <property type="evidence" value="ECO:0007669"/>
    <property type="project" value="TreeGrafter"/>
</dbReference>
<dbReference type="InterPro" id="IPR002821">
    <property type="entry name" value="Hydantoinase_A"/>
</dbReference>